<feature type="coiled-coil region" evidence="2">
    <location>
        <begin position="283"/>
        <end position="320"/>
    </location>
</feature>
<evidence type="ECO:0000313" key="4">
    <source>
        <dbReference type="EMBL" id="TNV80690.1"/>
    </source>
</evidence>
<dbReference type="AlphaFoldDB" id="A0A8J8T3Q2"/>
<dbReference type="Proteomes" id="UP000785679">
    <property type="component" value="Unassembled WGS sequence"/>
</dbReference>
<organism evidence="4 5">
    <name type="scientific">Halteria grandinella</name>
    <dbReference type="NCBI Taxonomy" id="5974"/>
    <lineage>
        <taxon>Eukaryota</taxon>
        <taxon>Sar</taxon>
        <taxon>Alveolata</taxon>
        <taxon>Ciliophora</taxon>
        <taxon>Intramacronucleata</taxon>
        <taxon>Spirotrichea</taxon>
        <taxon>Stichotrichia</taxon>
        <taxon>Sporadotrichida</taxon>
        <taxon>Halteriidae</taxon>
        <taxon>Halteria</taxon>
    </lineage>
</organism>
<keyword evidence="5" id="KW-1185">Reference proteome</keyword>
<comment type="caution">
    <text evidence="4">The sequence shown here is derived from an EMBL/GenBank/DDBJ whole genome shotgun (WGS) entry which is preliminary data.</text>
</comment>
<keyword evidence="2" id="KW-0175">Coiled coil</keyword>
<name>A0A8J8T3Q2_HALGN</name>
<accession>A0A8J8T3Q2</accession>
<dbReference type="Gene3D" id="2.20.110.10">
    <property type="entry name" value="Histone H3 K4-specific methyltransferase SET7/9 N-terminal domain"/>
    <property type="match status" value="1"/>
</dbReference>
<dbReference type="InterPro" id="IPR003409">
    <property type="entry name" value="MORN"/>
</dbReference>
<evidence type="ECO:0000256" key="3">
    <source>
        <dbReference type="SAM" id="MobiDB-lite"/>
    </source>
</evidence>
<gene>
    <name evidence="4" type="ORF">FGO68_gene13408</name>
</gene>
<dbReference type="SMART" id="SM00698">
    <property type="entry name" value="MORN"/>
    <property type="match status" value="2"/>
</dbReference>
<feature type="compositionally biased region" description="Basic and acidic residues" evidence="3">
    <location>
        <begin position="527"/>
        <end position="536"/>
    </location>
</feature>
<proteinExistence type="predicted"/>
<protein>
    <submittedName>
        <fullName evidence="4">Uncharacterized protein</fullName>
    </submittedName>
</protein>
<evidence type="ECO:0000256" key="2">
    <source>
        <dbReference type="SAM" id="Coils"/>
    </source>
</evidence>
<keyword evidence="1" id="KW-0677">Repeat</keyword>
<dbReference type="PANTHER" id="PTHR43215:SF14">
    <property type="entry name" value="RADIAL SPOKE HEAD 1 HOMOLOG"/>
    <property type="match status" value="1"/>
</dbReference>
<dbReference type="PANTHER" id="PTHR43215">
    <property type="entry name" value="RADIAL SPOKE HEAD 1 HOMOLOG"/>
    <property type="match status" value="1"/>
</dbReference>
<sequence>MESHAIFDKQGLCKCLRGHKVRYYCAQEICQLHLNDIFLCDICFQDLMKKEPHKLQLINVLFEELKAKWADYIDKVEKIYAVVNSKVKANWQLNSWLYNASINQGATVRHNINEDWDYFANKLYQELKGLKSTFMECSQTLDVVKLHYNNSWLSINQETFNKLSYLADIVQPDFLYDLYKPCIKDCQIPLEYDLQSLRKQILAFKVRLAEENITAAKAPPKLVLNPQEIQDTVMNLKYAQAIQDAQLEAIISLFGNIKGASKFVNMSLSQRNYGLGGPQQLNQVEQEKNLDKLDKIIEEINEVYQTAQGLKRENRAFEERQTQINIAIGKSMTEFKEIQRKYQIDMQSLQNQFKCLNDTQTNQIKNHNQYSKAQNFAISKPVFKQEFFDDLISTLNSPWNDYNPVLNKRGQSQLSEYILEHGWKWSPQVQQIGQGNRSTQWVTFEGQERGSGWYPLQKGFYYGQMIDGQMDGFGILYCTDAKNTPWLYECEWKQGIPINEGRYIFIKDNKWTSFEGTMDESYLLTGEGRESNEDGRQYAGSFKKGRRHGKGTEMHSNGLIVEGQWLNNLKQV</sequence>
<feature type="region of interest" description="Disordered" evidence="3">
    <location>
        <begin position="525"/>
        <end position="554"/>
    </location>
</feature>
<dbReference type="SUPFAM" id="SSF82185">
    <property type="entry name" value="Histone H3 K4-specific methyltransferase SET7/9 N-terminal domain"/>
    <property type="match status" value="1"/>
</dbReference>
<dbReference type="Pfam" id="PF02493">
    <property type="entry name" value="MORN"/>
    <property type="match status" value="2"/>
</dbReference>
<reference evidence="4" key="1">
    <citation type="submission" date="2019-06" db="EMBL/GenBank/DDBJ databases">
        <authorList>
            <person name="Zheng W."/>
        </authorList>
    </citation>
    <scope>NUCLEOTIDE SEQUENCE</scope>
    <source>
        <strain evidence="4">QDHG01</strain>
    </source>
</reference>
<dbReference type="OrthoDB" id="270720at2759"/>
<dbReference type="EMBL" id="RRYP01007170">
    <property type="protein sequence ID" value="TNV80690.1"/>
    <property type="molecule type" value="Genomic_DNA"/>
</dbReference>
<evidence type="ECO:0000256" key="1">
    <source>
        <dbReference type="ARBA" id="ARBA00022737"/>
    </source>
</evidence>
<evidence type="ECO:0000313" key="5">
    <source>
        <dbReference type="Proteomes" id="UP000785679"/>
    </source>
</evidence>